<dbReference type="Proteomes" id="UP000828941">
    <property type="component" value="Chromosome 2"/>
</dbReference>
<accession>A0ACB9PYC5</accession>
<gene>
    <name evidence="1" type="ORF">L6164_002757</name>
</gene>
<evidence type="ECO:0000313" key="1">
    <source>
        <dbReference type="EMBL" id="KAI4353834.1"/>
    </source>
</evidence>
<dbReference type="EMBL" id="CM039427">
    <property type="protein sequence ID" value="KAI4353834.1"/>
    <property type="molecule type" value="Genomic_DNA"/>
</dbReference>
<reference evidence="1 2" key="1">
    <citation type="journal article" date="2022" name="DNA Res.">
        <title>Chromosomal-level genome assembly of the orchid tree Bauhinia variegata (Leguminosae; Cercidoideae) supports the allotetraploid origin hypothesis of Bauhinia.</title>
        <authorList>
            <person name="Zhong Y."/>
            <person name="Chen Y."/>
            <person name="Zheng D."/>
            <person name="Pang J."/>
            <person name="Liu Y."/>
            <person name="Luo S."/>
            <person name="Meng S."/>
            <person name="Qian L."/>
            <person name="Wei D."/>
            <person name="Dai S."/>
            <person name="Zhou R."/>
        </authorList>
    </citation>
    <scope>NUCLEOTIDE SEQUENCE [LARGE SCALE GENOMIC DNA]</scope>
    <source>
        <strain evidence="1">BV-YZ2020</strain>
    </source>
</reference>
<organism evidence="1 2">
    <name type="scientific">Bauhinia variegata</name>
    <name type="common">Purple orchid tree</name>
    <name type="synonym">Phanera variegata</name>
    <dbReference type="NCBI Taxonomy" id="167791"/>
    <lineage>
        <taxon>Eukaryota</taxon>
        <taxon>Viridiplantae</taxon>
        <taxon>Streptophyta</taxon>
        <taxon>Embryophyta</taxon>
        <taxon>Tracheophyta</taxon>
        <taxon>Spermatophyta</taxon>
        <taxon>Magnoliopsida</taxon>
        <taxon>eudicotyledons</taxon>
        <taxon>Gunneridae</taxon>
        <taxon>Pentapetalae</taxon>
        <taxon>rosids</taxon>
        <taxon>fabids</taxon>
        <taxon>Fabales</taxon>
        <taxon>Fabaceae</taxon>
        <taxon>Cercidoideae</taxon>
        <taxon>Cercideae</taxon>
        <taxon>Bauhiniinae</taxon>
        <taxon>Bauhinia</taxon>
    </lineage>
</organism>
<sequence>MATVTRNPEIKSIQGQIADILGMTLEEETEMGRAGQPRERLKKYKENILVIIDDLWDGLDLNKLGVPVLDDDSSQKTMRDESVSLDKFFEGMIKLRVLVLTAFDLSCMPSSINCLKNLRMLCLEKCIIGDGISLIGGLKKLRILSLSGSVLRSIPAEFGHNLQLLDISNCFELGVILPNVISCLTNMEGFYLRNILDIYIPDLYVFPKNLYFHALDYYMITVGDFKVFLEEGFKMPDPYDVSRTLALHLKEGNNIHSQKGIKLLFKTVENLFLGKLNGVENIFYELNLQGFPDLKHLYVGNSYDIKCIFNSLLLLQDVFP</sequence>
<proteinExistence type="predicted"/>
<comment type="caution">
    <text evidence="1">The sequence shown here is derived from an EMBL/GenBank/DDBJ whole genome shotgun (WGS) entry which is preliminary data.</text>
</comment>
<protein>
    <submittedName>
        <fullName evidence="1">Uncharacterized protein</fullName>
    </submittedName>
</protein>
<name>A0ACB9PYC5_BAUVA</name>
<keyword evidence="2" id="KW-1185">Reference proteome</keyword>
<evidence type="ECO:0000313" key="2">
    <source>
        <dbReference type="Proteomes" id="UP000828941"/>
    </source>
</evidence>